<sequence length="234" mass="27236">MANLKSKTDMFKKAFILTLLLLTATTPIKQAQAAIPWAEIIKQAVKRVVRAMDLLVQRRQNRQIRLQNAQKTLENAMAKLKLDEIEDWVKKQRELYKEYYEELKKVKAVVSYYFRIKATLDKQAQIVGQYQTAWAIFRNDRHFTAAELAQMEKVYKGILEETARSVELLELVVKSFATQISDVKRLEIIDRAAKAADQIYDELNTFNQENKLLSLSRARSEFDAKVTKELYGIQ</sequence>
<dbReference type="Proteomes" id="UP000600214">
    <property type="component" value="Unassembled WGS sequence"/>
</dbReference>
<name>A0ABQ1YDF3_9BACT</name>
<organism evidence="3 4">
    <name type="scientific">Dyadobacter endophyticus</name>
    <dbReference type="NCBI Taxonomy" id="1749036"/>
    <lineage>
        <taxon>Bacteria</taxon>
        <taxon>Pseudomonadati</taxon>
        <taxon>Bacteroidota</taxon>
        <taxon>Cytophagia</taxon>
        <taxon>Cytophagales</taxon>
        <taxon>Spirosomataceae</taxon>
        <taxon>Dyadobacter</taxon>
    </lineage>
</organism>
<feature type="chain" id="PRO_5046697222" description="Conjugal transfer protein TraI" evidence="2">
    <location>
        <begin position="34"/>
        <end position="234"/>
    </location>
</feature>
<dbReference type="EMBL" id="BMIA01000001">
    <property type="protein sequence ID" value="GGH20319.1"/>
    <property type="molecule type" value="Genomic_DNA"/>
</dbReference>
<keyword evidence="2" id="KW-0732">Signal</keyword>
<keyword evidence="4" id="KW-1185">Reference proteome</keyword>
<reference evidence="4" key="1">
    <citation type="journal article" date="2019" name="Int. J. Syst. Evol. Microbiol.">
        <title>The Global Catalogue of Microorganisms (GCM) 10K type strain sequencing project: providing services to taxonomists for standard genome sequencing and annotation.</title>
        <authorList>
            <consortium name="The Broad Institute Genomics Platform"/>
            <consortium name="The Broad Institute Genome Sequencing Center for Infectious Disease"/>
            <person name="Wu L."/>
            <person name="Ma J."/>
        </authorList>
    </citation>
    <scope>NUCLEOTIDE SEQUENCE [LARGE SCALE GENOMIC DNA]</scope>
    <source>
        <strain evidence="4">CGMCC 1.15288</strain>
    </source>
</reference>
<accession>A0ABQ1YDF3</accession>
<feature type="coiled-coil region" evidence="1">
    <location>
        <begin position="59"/>
        <end position="109"/>
    </location>
</feature>
<evidence type="ECO:0000256" key="1">
    <source>
        <dbReference type="SAM" id="Coils"/>
    </source>
</evidence>
<keyword evidence="1" id="KW-0175">Coiled coil</keyword>
<protein>
    <recommendedName>
        <fullName evidence="5">Conjugal transfer protein TraI</fullName>
    </recommendedName>
</protein>
<evidence type="ECO:0000313" key="3">
    <source>
        <dbReference type="EMBL" id="GGH20319.1"/>
    </source>
</evidence>
<feature type="signal peptide" evidence="2">
    <location>
        <begin position="1"/>
        <end position="33"/>
    </location>
</feature>
<evidence type="ECO:0000313" key="4">
    <source>
        <dbReference type="Proteomes" id="UP000600214"/>
    </source>
</evidence>
<evidence type="ECO:0008006" key="5">
    <source>
        <dbReference type="Google" id="ProtNLM"/>
    </source>
</evidence>
<evidence type="ECO:0000256" key="2">
    <source>
        <dbReference type="SAM" id="SignalP"/>
    </source>
</evidence>
<comment type="caution">
    <text evidence="3">The sequence shown here is derived from an EMBL/GenBank/DDBJ whole genome shotgun (WGS) entry which is preliminary data.</text>
</comment>
<proteinExistence type="predicted"/>
<gene>
    <name evidence="3" type="ORF">GCM10007423_00670</name>
</gene>